<feature type="domain" description="HD/PDEase" evidence="10">
    <location>
        <begin position="45"/>
        <end position="162"/>
    </location>
</feature>
<evidence type="ECO:0000256" key="1">
    <source>
        <dbReference type="ARBA" id="ARBA00001638"/>
    </source>
</evidence>
<dbReference type="InterPro" id="IPR006674">
    <property type="entry name" value="HD_domain"/>
</dbReference>
<comment type="function">
    <text evidence="4">Catalyzes the dephosphorylation of the nucleoside 5'-monophosphates deoxyadenosine monophosphate (dAMP), deoxycytidine monophosphate (dCMP), deoxyguanosine monophosphate (dGMP) and deoxythymidine monophosphate (dTMP).</text>
</comment>
<comment type="caution">
    <text evidence="11">The sequence shown here is derived from an EMBL/GenBank/DDBJ whole genome shotgun (WGS) entry which is preliminary data.</text>
</comment>
<evidence type="ECO:0000256" key="6">
    <source>
        <dbReference type="ARBA" id="ARBA00011738"/>
    </source>
</evidence>
<comment type="similarity">
    <text evidence="5">Belongs to the HDDC2 family.</text>
</comment>
<dbReference type="PANTHER" id="PTHR11845">
    <property type="entry name" value="5'-DEOXYNUCLEOTIDASE HDDC2"/>
    <property type="match status" value="1"/>
</dbReference>
<accession>A0ABD3PXZ3</accession>
<comment type="catalytic activity">
    <reaction evidence="1">
        <text>a 2'-deoxyribonucleoside 5'-phosphate + H2O = a 2'-deoxyribonucleoside + phosphate</text>
        <dbReference type="Rhea" id="RHEA:36167"/>
        <dbReference type="ChEBI" id="CHEBI:15377"/>
        <dbReference type="ChEBI" id="CHEBI:18274"/>
        <dbReference type="ChEBI" id="CHEBI:43474"/>
        <dbReference type="ChEBI" id="CHEBI:65317"/>
        <dbReference type="EC" id="3.1.3.89"/>
    </reaction>
</comment>
<evidence type="ECO:0000313" key="12">
    <source>
        <dbReference type="Proteomes" id="UP001516023"/>
    </source>
</evidence>
<dbReference type="PANTHER" id="PTHR11845:SF13">
    <property type="entry name" value="5'-DEOXYNUCLEOTIDASE HDDC2"/>
    <property type="match status" value="1"/>
</dbReference>
<protein>
    <recommendedName>
        <fullName evidence="7">5'-deoxynucleotidase</fullName>
        <ecNumber evidence="7">3.1.3.89</ecNumber>
    </recommendedName>
</protein>
<evidence type="ECO:0000256" key="9">
    <source>
        <dbReference type="ARBA" id="ARBA00022801"/>
    </source>
</evidence>
<dbReference type="EC" id="3.1.3.89" evidence="7"/>
<dbReference type="GO" id="GO:0046872">
    <property type="term" value="F:metal ion binding"/>
    <property type="evidence" value="ECO:0007669"/>
    <property type="project" value="UniProtKB-KW"/>
</dbReference>
<dbReference type="GO" id="GO:0002953">
    <property type="term" value="F:5'-deoxynucleotidase activity"/>
    <property type="evidence" value="ECO:0007669"/>
    <property type="project" value="UniProtKB-EC"/>
</dbReference>
<evidence type="ECO:0000256" key="4">
    <source>
        <dbReference type="ARBA" id="ARBA00004074"/>
    </source>
</evidence>
<evidence type="ECO:0000256" key="8">
    <source>
        <dbReference type="ARBA" id="ARBA00022723"/>
    </source>
</evidence>
<evidence type="ECO:0000256" key="7">
    <source>
        <dbReference type="ARBA" id="ARBA00012964"/>
    </source>
</evidence>
<sequence length="214" mass="24240">MSQQNDQTTPHPASASASAAIDFLTLTRNLKTTKRTGWIHRGVHHPESIADHMYRMSLMAMISSFSTSLNTDRCIRLALVHDLAEAKVGDITPHCGVSDEDKYQRELETMEYISSMLGPLMGGDEILELWKEYEDGTTEEARLLKDLDKIEMILQAQEYEAEGSHEKSLDQFFTSTEGKWRTEIGRVWAEEIVRRRKKVSDGEDSSGQKQDGDS</sequence>
<dbReference type="Gene3D" id="1.10.3210.10">
    <property type="entry name" value="Hypothetical protein af1432"/>
    <property type="match status" value="1"/>
</dbReference>
<evidence type="ECO:0000256" key="5">
    <source>
        <dbReference type="ARBA" id="ARBA00009999"/>
    </source>
</evidence>
<dbReference type="SUPFAM" id="SSF109604">
    <property type="entry name" value="HD-domain/PDEase-like"/>
    <property type="match status" value="1"/>
</dbReference>
<evidence type="ECO:0000313" key="11">
    <source>
        <dbReference type="EMBL" id="KAL3792559.1"/>
    </source>
</evidence>
<keyword evidence="9" id="KW-0378">Hydrolase</keyword>
<comment type="cofactor">
    <cofactor evidence="3">
        <name>Co(2+)</name>
        <dbReference type="ChEBI" id="CHEBI:48828"/>
    </cofactor>
</comment>
<dbReference type="SMART" id="SM00471">
    <property type="entry name" value="HDc"/>
    <property type="match status" value="1"/>
</dbReference>
<dbReference type="Pfam" id="PF13023">
    <property type="entry name" value="HD_3"/>
    <property type="match status" value="1"/>
</dbReference>
<dbReference type="EMBL" id="JABMIG020000100">
    <property type="protein sequence ID" value="KAL3792559.1"/>
    <property type="molecule type" value="Genomic_DNA"/>
</dbReference>
<proteinExistence type="inferred from homology"/>
<keyword evidence="8" id="KW-0479">Metal-binding</keyword>
<evidence type="ECO:0000256" key="3">
    <source>
        <dbReference type="ARBA" id="ARBA00001941"/>
    </source>
</evidence>
<comment type="cofactor">
    <cofactor evidence="2">
        <name>Mn(2+)</name>
        <dbReference type="ChEBI" id="CHEBI:29035"/>
    </cofactor>
</comment>
<dbReference type="Proteomes" id="UP001516023">
    <property type="component" value="Unassembled WGS sequence"/>
</dbReference>
<dbReference type="InterPro" id="IPR039356">
    <property type="entry name" value="YfbR/HDDC2"/>
</dbReference>
<reference evidence="11 12" key="1">
    <citation type="journal article" date="2020" name="G3 (Bethesda)">
        <title>Improved Reference Genome for Cyclotella cryptica CCMP332, a Model for Cell Wall Morphogenesis, Salinity Adaptation, and Lipid Production in Diatoms (Bacillariophyta).</title>
        <authorList>
            <person name="Roberts W.R."/>
            <person name="Downey K.M."/>
            <person name="Ruck E.C."/>
            <person name="Traller J.C."/>
            <person name="Alverson A.J."/>
        </authorList>
    </citation>
    <scope>NUCLEOTIDE SEQUENCE [LARGE SCALE GENOMIC DNA]</scope>
    <source>
        <strain evidence="11 12">CCMP332</strain>
    </source>
</reference>
<evidence type="ECO:0000256" key="2">
    <source>
        <dbReference type="ARBA" id="ARBA00001936"/>
    </source>
</evidence>
<comment type="subunit">
    <text evidence="6">Homodimer.</text>
</comment>
<evidence type="ECO:0000259" key="10">
    <source>
        <dbReference type="SMART" id="SM00471"/>
    </source>
</evidence>
<organism evidence="11 12">
    <name type="scientific">Cyclotella cryptica</name>
    <dbReference type="NCBI Taxonomy" id="29204"/>
    <lineage>
        <taxon>Eukaryota</taxon>
        <taxon>Sar</taxon>
        <taxon>Stramenopiles</taxon>
        <taxon>Ochrophyta</taxon>
        <taxon>Bacillariophyta</taxon>
        <taxon>Coscinodiscophyceae</taxon>
        <taxon>Thalassiosirophycidae</taxon>
        <taxon>Stephanodiscales</taxon>
        <taxon>Stephanodiscaceae</taxon>
        <taxon>Cyclotella</taxon>
    </lineage>
</organism>
<name>A0ABD3PXZ3_9STRA</name>
<gene>
    <name evidence="11" type="ORF">HJC23_005529</name>
</gene>
<keyword evidence="12" id="KW-1185">Reference proteome</keyword>
<dbReference type="FunFam" id="1.10.3210.10:FF:000016">
    <property type="entry name" value="HD domain-containing protein 2"/>
    <property type="match status" value="1"/>
</dbReference>
<dbReference type="AlphaFoldDB" id="A0ABD3PXZ3"/>
<dbReference type="InterPro" id="IPR003607">
    <property type="entry name" value="HD/PDEase_dom"/>
</dbReference>